<dbReference type="InterPro" id="IPR053028">
    <property type="entry name" value="Spo0E-like_phosphatase"/>
</dbReference>
<dbReference type="AlphaFoldDB" id="A0A852TKA6"/>
<dbReference type="InterPro" id="IPR037208">
    <property type="entry name" value="Spo0E-like_sf"/>
</dbReference>
<dbReference type="SUPFAM" id="SSF140500">
    <property type="entry name" value="BAS1536-like"/>
    <property type="match status" value="1"/>
</dbReference>
<dbReference type="PANTHER" id="PTHR41263:SF1">
    <property type="entry name" value="ASPARTYL-PHOSPHATE PHOSPHATASE YISI"/>
    <property type="match status" value="1"/>
</dbReference>
<evidence type="ECO:0000313" key="2">
    <source>
        <dbReference type="Proteomes" id="UP000548423"/>
    </source>
</evidence>
<dbReference type="Gene3D" id="4.10.280.10">
    <property type="entry name" value="Helix-loop-helix DNA-binding domain"/>
    <property type="match status" value="1"/>
</dbReference>
<dbReference type="GO" id="GO:0046983">
    <property type="term" value="F:protein dimerization activity"/>
    <property type="evidence" value="ECO:0007669"/>
    <property type="project" value="InterPro"/>
</dbReference>
<dbReference type="Pfam" id="PF09388">
    <property type="entry name" value="SpoOE-like"/>
    <property type="match status" value="1"/>
</dbReference>
<name>A0A852TKA6_9BACI</name>
<organism evidence="1 2">
    <name type="scientific">Neobacillus niacini</name>
    <dbReference type="NCBI Taxonomy" id="86668"/>
    <lineage>
        <taxon>Bacteria</taxon>
        <taxon>Bacillati</taxon>
        <taxon>Bacillota</taxon>
        <taxon>Bacilli</taxon>
        <taxon>Bacillales</taxon>
        <taxon>Bacillaceae</taxon>
        <taxon>Neobacillus</taxon>
    </lineage>
</organism>
<dbReference type="InterPro" id="IPR018540">
    <property type="entry name" value="Spo0E-like"/>
</dbReference>
<comment type="caution">
    <text evidence="1">The sequence shown here is derived from an EMBL/GenBank/DDBJ whole genome shotgun (WGS) entry which is preliminary data.</text>
</comment>
<sequence>MTCSVDFLLLKAIDDMKKKMVETASRSGFISQETIKCSQELDNLLNLHMKHFSNERIE</sequence>
<dbReference type="InterPro" id="IPR036638">
    <property type="entry name" value="HLH_DNA-bd_sf"/>
</dbReference>
<proteinExistence type="predicted"/>
<reference evidence="2" key="1">
    <citation type="submission" date="2020-07" db="EMBL/GenBank/DDBJ databases">
        <authorList>
            <person name="Partida-Martinez L."/>
            <person name="Huntemann M."/>
            <person name="Clum A."/>
            <person name="Wang J."/>
            <person name="Palaniappan K."/>
            <person name="Ritter S."/>
            <person name="Chen I.-M."/>
            <person name="Stamatis D."/>
            <person name="Reddy T."/>
            <person name="O'Malley R."/>
            <person name="Daum C."/>
            <person name="Shapiro N."/>
            <person name="Ivanova N."/>
            <person name="Kyrpides N."/>
            <person name="Woyke T."/>
        </authorList>
    </citation>
    <scope>NUCLEOTIDE SEQUENCE [LARGE SCALE GENOMIC DNA]</scope>
    <source>
        <strain evidence="2">AT2.8</strain>
    </source>
</reference>
<dbReference type="Proteomes" id="UP000548423">
    <property type="component" value="Unassembled WGS sequence"/>
</dbReference>
<evidence type="ECO:0000313" key="1">
    <source>
        <dbReference type="EMBL" id="NYE07524.1"/>
    </source>
</evidence>
<dbReference type="PANTHER" id="PTHR41263">
    <property type="entry name" value="ASPARTYL-PHOSPHATE PHOSPHATASE YISI"/>
    <property type="match status" value="1"/>
</dbReference>
<reference evidence="2" key="2">
    <citation type="submission" date="2020-08" db="EMBL/GenBank/DDBJ databases">
        <title>The Agave Microbiome: Exploring the role of microbial communities in plant adaptations to desert environments.</title>
        <authorList>
            <person name="Partida-Martinez L.P."/>
        </authorList>
    </citation>
    <scope>NUCLEOTIDE SEQUENCE [LARGE SCALE GENOMIC DNA]</scope>
    <source>
        <strain evidence="2">AT2.8</strain>
    </source>
</reference>
<protein>
    <recommendedName>
        <fullName evidence="3">Aspartyl-phosphate phosphatase Spo0E family protein</fullName>
    </recommendedName>
</protein>
<accession>A0A852TKA6</accession>
<dbReference type="EMBL" id="JACCBX010000009">
    <property type="protein sequence ID" value="NYE07524.1"/>
    <property type="molecule type" value="Genomic_DNA"/>
</dbReference>
<gene>
    <name evidence="1" type="ORF">F4694_004335</name>
</gene>
<evidence type="ECO:0008006" key="3">
    <source>
        <dbReference type="Google" id="ProtNLM"/>
    </source>
</evidence>
<dbReference type="GO" id="GO:0043937">
    <property type="term" value="P:regulation of sporulation"/>
    <property type="evidence" value="ECO:0007669"/>
    <property type="project" value="InterPro"/>
</dbReference>